<feature type="domain" description="CCHC-type" evidence="1">
    <location>
        <begin position="208"/>
        <end position="224"/>
    </location>
</feature>
<comment type="caution">
    <text evidence="2">The sequence shown here is derived from an EMBL/GenBank/DDBJ whole genome shotgun (WGS) entry which is preliminary data.</text>
</comment>
<protein>
    <recommendedName>
        <fullName evidence="1">CCHC-type domain-containing protein</fullName>
    </recommendedName>
</protein>
<feature type="domain" description="CCHC-type" evidence="1">
    <location>
        <begin position="225"/>
        <end position="238"/>
    </location>
</feature>
<dbReference type="Gene3D" id="4.10.60.10">
    <property type="entry name" value="Zinc finger, CCHC-type"/>
    <property type="match status" value="1"/>
</dbReference>
<dbReference type="SMART" id="SM00343">
    <property type="entry name" value="ZnF_C2HC"/>
    <property type="match status" value="2"/>
</dbReference>
<name>A0A8J5HZF6_ZINOF</name>
<dbReference type="AlphaFoldDB" id="A0A8J5HZF6"/>
<organism evidence="2 3">
    <name type="scientific">Zingiber officinale</name>
    <name type="common">Ginger</name>
    <name type="synonym">Amomum zingiber</name>
    <dbReference type="NCBI Taxonomy" id="94328"/>
    <lineage>
        <taxon>Eukaryota</taxon>
        <taxon>Viridiplantae</taxon>
        <taxon>Streptophyta</taxon>
        <taxon>Embryophyta</taxon>
        <taxon>Tracheophyta</taxon>
        <taxon>Spermatophyta</taxon>
        <taxon>Magnoliopsida</taxon>
        <taxon>Liliopsida</taxon>
        <taxon>Zingiberales</taxon>
        <taxon>Zingiberaceae</taxon>
        <taxon>Zingiber</taxon>
    </lineage>
</organism>
<dbReference type="GO" id="GO:0008270">
    <property type="term" value="F:zinc ion binding"/>
    <property type="evidence" value="ECO:0007669"/>
    <property type="project" value="InterPro"/>
</dbReference>
<dbReference type="EMBL" id="JACMSC010000003">
    <property type="protein sequence ID" value="KAG6529902.1"/>
    <property type="molecule type" value="Genomic_DNA"/>
</dbReference>
<evidence type="ECO:0000313" key="2">
    <source>
        <dbReference type="EMBL" id="KAG6529902.1"/>
    </source>
</evidence>
<dbReference type="SUPFAM" id="SSF57756">
    <property type="entry name" value="Retrovirus zinc finger-like domains"/>
    <property type="match status" value="1"/>
</dbReference>
<dbReference type="InterPro" id="IPR036875">
    <property type="entry name" value="Znf_CCHC_sf"/>
</dbReference>
<evidence type="ECO:0000259" key="1">
    <source>
        <dbReference type="SMART" id="SM00343"/>
    </source>
</evidence>
<gene>
    <name evidence="2" type="ORF">ZIOFF_012119</name>
</gene>
<dbReference type="GO" id="GO:0003676">
    <property type="term" value="F:nucleic acid binding"/>
    <property type="evidence" value="ECO:0007669"/>
    <property type="project" value="InterPro"/>
</dbReference>
<accession>A0A8J5HZF6</accession>
<dbReference type="Proteomes" id="UP000734854">
    <property type="component" value="Unassembled WGS sequence"/>
</dbReference>
<evidence type="ECO:0000313" key="3">
    <source>
        <dbReference type="Proteomes" id="UP000734854"/>
    </source>
</evidence>
<dbReference type="InterPro" id="IPR001878">
    <property type="entry name" value="Znf_CCHC"/>
</dbReference>
<proteinExistence type="predicted"/>
<keyword evidence="3" id="KW-1185">Reference proteome</keyword>
<sequence>MQRHSSLLRIVHTVCFRRGQLRSPASLRPVDVDCSRWSPSRSQLNIGIALPTRTQCFCYQKDQRHPTAATVPPKSSPPLPVKPRVCQPSIAVVVSYHSNNNPSPGVAVGDEDALHVSYIPPKGHIVTQSVHKTSKRDQFLMKLTKEFEAIKSNLMKRESIPLLDIDVGELLREEERLITQAVLEQKAQHSTPIPIAYAAQERFKGDIQCYSCKGFKHIATNCTNYCKKPRHIIKDCSIQPPKKSETT</sequence>
<reference evidence="2 3" key="1">
    <citation type="submission" date="2020-08" db="EMBL/GenBank/DDBJ databases">
        <title>Plant Genome Project.</title>
        <authorList>
            <person name="Zhang R.-G."/>
        </authorList>
    </citation>
    <scope>NUCLEOTIDE SEQUENCE [LARGE SCALE GENOMIC DNA]</scope>
    <source>
        <tissue evidence="2">Rhizome</tissue>
    </source>
</reference>